<keyword evidence="4" id="KW-1185">Reference proteome</keyword>
<keyword evidence="1" id="KW-1133">Transmembrane helix</keyword>
<evidence type="ECO:0000313" key="4">
    <source>
        <dbReference type="Proteomes" id="UP000019027"/>
    </source>
</evidence>
<sequence>MQGVVQILGVIEHFLLTIALFATLYIFYISMKNERTREFYLILVAILSIFTSIVSEVLLTLFNSISSAMRIIVEGNAILASLLLLISLLKIKQKCTIIKFEFPAITLGGKEINITPGLLLLEANENNAVLVCKLSKDRKSLIISRRREGYWKSLGCNALVIWLSKIENVRNVVNPRNLEYLNHLIVQFMKEEGEKFVFLDGLEYLILENGFERVFKFLTTLKDYSLLNNTMIVIEVSSDTLDKKEVALLTREFHRLHENIQQKRGA</sequence>
<dbReference type="Proteomes" id="UP000019027">
    <property type="component" value="Chromosome"/>
</dbReference>
<keyword evidence="1" id="KW-0812">Transmembrane</keyword>
<keyword evidence="1" id="KW-0472">Membrane</keyword>
<dbReference type="HOGENOM" id="CLU_067022_1_0_2"/>
<evidence type="ECO:0000313" key="3">
    <source>
        <dbReference type="EMBL" id="AHF80037.1"/>
    </source>
</evidence>
<organism evidence="3 4">
    <name type="scientific">Thermococcus paralvinellae</name>
    <dbReference type="NCBI Taxonomy" id="582419"/>
    <lineage>
        <taxon>Archaea</taxon>
        <taxon>Methanobacteriati</taxon>
        <taxon>Methanobacteriota</taxon>
        <taxon>Thermococci</taxon>
        <taxon>Thermococcales</taxon>
        <taxon>Thermococcaceae</taxon>
        <taxon>Thermococcus</taxon>
    </lineage>
</organism>
<dbReference type="KEGG" id="ths:TES1_0649"/>
<name>W0I5N6_9EURY</name>
<feature type="domain" description="DUF835" evidence="2">
    <location>
        <begin position="129"/>
        <end position="253"/>
    </location>
</feature>
<feature type="transmembrane region" description="Helical" evidence="1">
    <location>
        <begin position="68"/>
        <end position="89"/>
    </location>
</feature>
<evidence type="ECO:0000256" key="1">
    <source>
        <dbReference type="SAM" id="Phobius"/>
    </source>
</evidence>
<gene>
    <name evidence="3" type="ORF">TES1_0649</name>
</gene>
<feature type="transmembrane region" description="Helical" evidence="1">
    <location>
        <begin position="6"/>
        <end position="27"/>
    </location>
</feature>
<dbReference type="Pfam" id="PF05763">
    <property type="entry name" value="DUF835"/>
    <property type="match status" value="1"/>
</dbReference>
<dbReference type="AlphaFoldDB" id="W0I5N6"/>
<accession>W0I5N6</accession>
<dbReference type="OrthoDB" id="86314at2157"/>
<feature type="transmembrane region" description="Helical" evidence="1">
    <location>
        <begin position="39"/>
        <end position="62"/>
    </location>
</feature>
<dbReference type="GeneID" id="24907006"/>
<evidence type="ECO:0000259" key="2">
    <source>
        <dbReference type="Pfam" id="PF05763"/>
    </source>
</evidence>
<dbReference type="InterPro" id="IPR008553">
    <property type="entry name" value="DUF835"/>
</dbReference>
<reference evidence="3 4" key="1">
    <citation type="journal article" date="2014" name="Int. J. Syst. Evol. Microbiol.">
        <title>Thermococcus paralvinellae sp. nov. and Thermococcus cleftensis sp. nov. of hyperthermophilic heterotrophs from deep-sea hydrothermal vents.</title>
        <authorList>
            <person name="Hensley S.A."/>
            <person name="Jung J.H."/>
            <person name="Park C.S."/>
            <person name="Holden J.F."/>
        </authorList>
    </citation>
    <scope>NUCLEOTIDE SEQUENCE [LARGE SCALE GENOMIC DNA]</scope>
    <source>
        <strain evidence="3 4">ES1</strain>
    </source>
</reference>
<protein>
    <recommendedName>
        <fullName evidence="2">DUF835 domain-containing protein</fullName>
    </recommendedName>
</protein>
<dbReference type="RefSeq" id="WP_042680198.1">
    <property type="nucleotide sequence ID" value="NZ_CP006965.1"/>
</dbReference>
<dbReference type="EMBL" id="CP006965">
    <property type="protein sequence ID" value="AHF80037.1"/>
    <property type="molecule type" value="Genomic_DNA"/>
</dbReference>
<proteinExistence type="predicted"/>